<dbReference type="SUPFAM" id="SSF53613">
    <property type="entry name" value="Ribokinase-like"/>
    <property type="match status" value="1"/>
</dbReference>
<comment type="similarity">
    <text evidence="1">Belongs to the carbohydrate kinase PfkB family.</text>
</comment>
<evidence type="ECO:0000313" key="5">
    <source>
        <dbReference type="EMBL" id="MCX2975014.1"/>
    </source>
</evidence>
<dbReference type="PANTHER" id="PTHR43085:SF15">
    <property type="entry name" value="2-DEHYDRO-3-DEOXYGLUCONOKINASE"/>
    <property type="match status" value="1"/>
</dbReference>
<dbReference type="Pfam" id="PF00294">
    <property type="entry name" value="PfkB"/>
    <property type="match status" value="1"/>
</dbReference>
<accession>A0ABT3T0E5</accession>
<dbReference type="Proteomes" id="UP001143307">
    <property type="component" value="Unassembled WGS sequence"/>
</dbReference>
<dbReference type="InterPro" id="IPR029056">
    <property type="entry name" value="Ribokinase-like"/>
</dbReference>
<dbReference type="CDD" id="cd01166">
    <property type="entry name" value="KdgK"/>
    <property type="match status" value="1"/>
</dbReference>
<protein>
    <submittedName>
        <fullName evidence="5">Sugar kinase</fullName>
    </submittedName>
</protein>
<evidence type="ECO:0000259" key="4">
    <source>
        <dbReference type="Pfam" id="PF00294"/>
    </source>
</evidence>
<gene>
    <name evidence="5" type="ORF">EYC87_15600</name>
</gene>
<dbReference type="InterPro" id="IPR050306">
    <property type="entry name" value="PfkB_Carbo_kinase"/>
</dbReference>
<keyword evidence="3 5" id="KW-0418">Kinase</keyword>
<dbReference type="EMBL" id="SHNP01000005">
    <property type="protein sequence ID" value="MCX2975014.1"/>
    <property type="molecule type" value="Genomic_DNA"/>
</dbReference>
<dbReference type="Gene3D" id="3.40.1190.20">
    <property type="match status" value="1"/>
</dbReference>
<sequence>MLELTRDNLRQARGPLPMSLSYGGDTLNSAVYLARQGIAVDYVTALGDDPMSAWLVAKWRDEGVACDLVEFEPNGVPGMYLIETDDRGERSFYYWRDDTPAKRLLDDADRAKTIFAQLSGHAWLCLSGITLAIYSESARQHLFERLADYRRRGGRVAFDSNYRPKLWSSLQQTRQAYEAMYRLTDLALPTIEDEQAVFGDDDQFATIRRLRSLGLGEIALKMGEQGCLVVVDDQQELIPARKVDVVDTTSAGDSFNAGYLAARLSGKKAIAAAESGHRLASVVIQHKGAIIPRNAMSSN</sequence>
<comment type="caution">
    <text evidence="5">The sequence shown here is derived from an EMBL/GenBank/DDBJ whole genome shotgun (WGS) entry which is preliminary data.</text>
</comment>
<dbReference type="PROSITE" id="PS00584">
    <property type="entry name" value="PFKB_KINASES_2"/>
    <property type="match status" value="1"/>
</dbReference>
<proteinExistence type="inferred from homology"/>
<dbReference type="PANTHER" id="PTHR43085">
    <property type="entry name" value="HEXOKINASE FAMILY MEMBER"/>
    <property type="match status" value="1"/>
</dbReference>
<keyword evidence="6" id="KW-1185">Reference proteome</keyword>
<evidence type="ECO:0000313" key="6">
    <source>
        <dbReference type="Proteomes" id="UP001143307"/>
    </source>
</evidence>
<evidence type="ECO:0000256" key="1">
    <source>
        <dbReference type="ARBA" id="ARBA00010688"/>
    </source>
</evidence>
<dbReference type="GO" id="GO:0016301">
    <property type="term" value="F:kinase activity"/>
    <property type="evidence" value="ECO:0007669"/>
    <property type="project" value="UniProtKB-KW"/>
</dbReference>
<evidence type="ECO:0000256" key="2">
    <source>
        <dbReference type="ARBA" id="ARBA00022679"/>
    </source>
</evidence>
<dbReference type="InterPro" id="IPR011611">
    <property type="entry name" value="PfkB_dom"/>
</dbReference>
<name>A0ABT3T0E5_9GAMM</name>
<reference evidence="5" key="1">
    <citation type="submission" date="2019-02" db="EMBL/GenBank/DDBJ databases">
        <authorList>
            <person name="Li S.-H."/>
        </authorList>
    </citation>
    <scope>NUCLEOTIDE SEQUENCE</scope>
    <source>
        <strain evidence="5">IMCC8485</strain>
    </source>
</reference>
<keyword evidence="2" id="KW-0808">Transferase</keyword>
<organism evidence="5 6">
    <name type="scientific">Candidatus Seongchinamella marina</name>
    <dbReference type="NCBI Taxonomy" id="2518990"/>
    <lineage>
        <taxon>Bacteria</taxon>
        <taxon>Pseudomonadati</taxon>
        <taxon>Pseudomonadota</taxon>
        <taxon>Gammaproteobacteria</taxon>
        <taxon>Cellvibrionales</taxon>
        <taxon>Halieaceae</taxon>
        <taxon>Seongchinamella</taxon>
    </lineage>
</organism>
<evidence type="ECO:0000256" key="3">
    <source>
        <dbReference type="ARBA" id="ARBA00022777"/>
    </source>
</evidence>
<feature type="domain" description="Carbohydrate kinase PfkB" evidence="4">
    <location>
        <begin position="19"/>
        <end position="292"/>
    </location>
</feature>
<dbReference type="InterPro" id="IPR002173">
    <property type="entry name" value="Carboh/pur_kinase_PfkB_CS"/>
</dbReference>